<dbReference type="Pfam" id="PF17917">
    <property type="entry name" value="RT_RNaseH"/>
    <property type="match status" value="1"/>
</dbReference>
<dbReference type="PANTHER" id="PTHR37984:SF5">
    <property type="entry name" value="PROTEIN NYNRIN-LIKE"/>
    <property type="match status" value="1"/>
</dbReference>
<evidence type="ECO:0000256" key="1">
    <source>
        <dbReference type="ARBA" id="ARBA00012493"/>
    </source>
</evidence>
<dbReference type="PANTHER" id="PTHR37984">
    <property type="entry name" value="PROTEIN CBG26694"/>
    <property type="match status" value="1"/>
</dbReference>
<evidence type="ECO:0000259" key="12">
    <source>
        <dbReference type="PROSITE" id="PS50158"/>
    </source>
</evidence>
<dbReference type="CDD" id="cd01647">
    <property type="entry name" value="RT_LTR"/>
    <property type="match status" value="1"/>
</dbReference>
<dbReference type="InterPro" id="IPR000477">
    <property type="entry name" value="RT_dom"/>
</dbReference>
<keyword evidence="4" id="KW-0548">Nucleotidyltransferase</keyword>
<keyword evidence="7" id="KW-0378">Hydrolase</keyword>
<evidence type="ECO:0000256" key="8">
    <source>
        <dbReference type="ARBA" id="ARBA00022918"/>
    </source>
</evidence>
<keyword evidence="6" id="KW-0255">Endonuclease</keyword>
<keyword evidence="5" id="KW-0540">Nuclease</keyword>
<keyword evidence="9" id="KW-0862">Zinc</keyword>
<keyword evidence="2" id="KW-0645">Protease</keyword>
<accession>A0A8H3MEQ6</accession>
<dbReference type="EMBL" id="BLAL01000300">
    <property type="protein sequence ID" value="GET01550.1"/>
    <property type="molecule type" value="Genomic_DNA"/>
</dbReference>
<feature type="region of interest" description="Disordered" evidence="11">
    <location>
        <begin position="897"/>
        <end position="920"/>
    </location>
</feature>
<keyword evidence="3" id="KW-0808">Transferase</keyword>
<dbReference type="Pfam" id="PF00078">
    <property type="entry name" value="RVT_1"/>
    <property type="match status" value="1"/>
</dbReference>
<dbReference type="SUPFAM" id="SSF56672">
    <property type="entry name" value="DNA/RNA polymerases"/>
    <property type="match status" value="1"/>
</dbReference>
<dbReference type="FunFam" id="3.10.10.10:FF:000007">
    <property type="entry name" value="Retrovirus-related Pol polyprotein from transposon 17.6-like Protein"/>
    <property type="match status" value="1"/>
</dbReference>
<evidence type="ECO:0000259" key="13">
    <source>
        <dbReference type="PROSITE" id="PS50878"/>
    </source>
</evidence>
<evidence type="ECO:0000256" key="11">
    <source>
        <dbReference type="SAM" id="MobiDB-lite"/>
    </source>
</evidence>
<dbReference type="CDD" id="cd09274">
    <property type="entry name" value="RNase_HI_RT_Ty3"/>
    <property type="match status" value="1"/>
</dbReference>
<keyword evidence="8" id="KW-0695">RNA-directed DNA polymerase</keyword>
<feature type="region of interest" description="Disordered" evidence="11">
    <location>
        <begin position="1102"/>
        <end position="1134"/>
    </location>
</feature>
<feature type="compositionally biased region" description="Acidic residues" evidence="11">
    <location>
        <begin position="440"/>
        <end position="449"/>
    </location>
</feature>
<comment type="caution">
    <text evidence="14">The sequence shown here is derived from an EMBL/GenBank/DDBJ whole genome shotgun (WGS) entry which is preliminary data.</text>
</comment>
<dbReference type="SMART" id="SM00343">
    <property type="entry name" value="ZnF_C2HC"/>
    <property type="match status" value="2"/>
</dbReference>
<dbReference type="InterPro" id="IPR041373">
    <property type="entry name" value="RT_RNaseH"/>
</dbReference>
<dbReference type="Pfam" id="PF13975">
    <property type="entry name" value="gag-asp_proteas"/>
    <property type="match status" value="1"/>
</dbReference>
<evidence type="ECO:0000313" key="14">
    <source>
        <dbReference type="EMBL" id="GET01550.1"/>
    </source>
</evidence>
<dbReference type="InterPro" id="IPR001878">
    <property type="entry name" value="Znf_CCHC"/>
</dbReference>
<feature type="region of interest" description="Disordered" evidence="11">
    <location>
        <begin position="417"/>
        <end position="454"/>
    </location>
</feature>
<evidence type="ECO:0000256" key="5">
    <source>
        <dbReference type="ARBA" id="ARBA00022722"/>
    </source>
</evidence>
<keyword evidence="9" id="KW-0479">Metal-binding</keyword>
<dbReference type="EC" id="2.7.7.49" evidence="1"/>
<dbReference type="GO" id="GO:0008270">
    <property type="term" value="F:zinc ion binding"/>
    <property type="evidence" value="ECO:0007669"/>
    <property type="project" value="UniProtKB-KW"/>
</dbReference>
<evidence type="ECO:0000256" key="10">
    <source>
        <dbReference type="SAM" id="Coils"/>
    </source>
</evidence>
<reference evidence="14" key="1">
    <citation type="submission" date="2019-10" db="EMBL/GenBank/DDBJ databases">
        <title>Conservation and host-specific expression of non-tandemly repeated heterogenous ribosome RNA gene in arbuscular mycorrhizal fungi.</title>
        <authorList>
            <person name="Maeda T."/>
            <person name="Kobayashi Y."/>
            <person name="Nakagawa T."/>
            <person name="Ezawa T."/>
            <person name="Yamaguchi K."/>
            <person name="Bino T."/>
            <person name="Nishimoto Y."/>
            <person name="Shigenobu S."/>
            <person name="Kawaguchi M."/>
        </authorList>
    </citation>
    <scope>NUCLEOTIDE SEQUENCE</scope>
    <source>
        <strain evidence="14">HR1</strain>
    </source>
</reference>
<dbReference type="Gene3D" id="2.40.70.10">
    <property type="entry name" value="Acid Proteases"/>
    <property type="match status" value="1"/>
</dbReference>
<evidence type="ECO:0000256" key="9">
    <source>
        <dbReference type="PROSITE-ProRule" id="PRU00047"/>
    </source>
</evidence>
<proteinExistence type="predicted"/>
<evidence type="ECO:0000256" key="7">
    <source>
        <dbReference type="ARBA" id="ARBA00022801"/>
    </source>
</evidence>
<feature type="compositionally biased region" description="Acidic residues" evidence="11">
    <location>
        <begin position="1107"/>
        <end position="1134"/>
    </location>
</feature>
<evidence type="ECO:0000256" key="3">
    <source>
        <dbReference type="ARBA" id="ARBA00022679"/>
    </source>
</evidence>
<dbReference type="GO" id="GO:0008233">
    <property type="term" value="F:peptidase activity"/>
    <property type="evidence" value="ECO:0007669"/>
    <property type="project" value="UniProtKB-KW"/>
</dbReference>
<keyword evidence="10" id="KW-0175">Coiled coil</keyword>
<evidence type="ECO:0000256" key="6">
    <source>
        <dbReference type="ARBA" id="ARBA00022759"/>
    </source>
</evidence>
<dbReference type="CDD" id="cd00303">
    <property type="entry name" value="retropepsin_like"/>
    <property type="match status" value="1"/>
</dbReference>
<evidence type="ECO:0000256" key="4">
    <source>
        <dbReference type="ARBA" id="ARBA00022695"/>
    </source>
</evidence>
<dbReference type="InterPro" id="IPR043502">
    <property type="entry name" value="DNA/RNA_pol_sf"/>
</dbReference>
<dbReference type="InterPro" id="IPR050951">
    <property type="entry name" value="Retrovirus_Pol_polyprotein"/>
</dbReference>
<dbReference type="InterPro" id="IPR021109">
    <property type="entry name" value="Peptidase_aspartic_dom_sf"/>
</dbReference>
<dbReference type="GO" id="GO:0003964">
    <property type="term" value="F:RNA-directed DNA polymerase activity"/>
    <property type="evidence" value="ECO:0007669"/>
    <property type="project" value="UniProtKB-KW"/>
</dbReference>
<dbReference type="GO" id="GO:0004519">
    <property type="term" value="F:endonuclease activity"/>
    <property type="evidence" value="ECO:0007669"/>
    <property type="project" value="UniProtKB-KW"/>
</dbReference>
<evidence type="ECO:0000313" key="15">
    <source>
        <dbReference type="Proteomes" id="UP000615446"/>
    </source>
</evidence>
<dbReference type="SUPFAM" id="SSF50630">
    <property type="entry name" value="Acid proteases"/>
    <property type="match status" value="1"/>
</dbReference>
<dbReference type="InterPro" id="IPR043128">
    <property type="entry name" value="Rev_trsase/Diguanyl_cyclase"/>
</dbReference>
<dbReference type="GO" id="GO:0003676">
    <property type="term" value="F:nucleic acid binding"/>
    <property type="evidence" value="ECO:0007669"/>
    <property type="project" value="InterPro"/>
</dbReference>
<dbReference type="SUPFAM" id="SSF57756">
    <property type="entry name" value="Retrovirus zinc finger-like domains"/>
    <property type="match status" value="1"/>
</dbReference>
<feature type="domain" description="Reverse transcriptase" evidence="13">
    <location>
        <begin position="1239"/>
        <end position="1418"/>
    </location>
</feature>
<feature type="compositionally biased region" description="Acidic residues" evidence="11">
    <location>
        <begin position="420"/>
        <end position="432"/>
    </location>
</feature>
<dbReference type="Proteomes" id="UP000615446">
    <property type="component" value="Unassembled WGS sequence"/>
</dbReference>
<gene>
    <name evidence="14" type="ORF">RCL2_002795500</name>
</gene>
<dbReference type="PROSITE" id="PS50878">
    <property type="entry name" value="RT_POL"/>
    <property type="match status" value="1"/>
</dbReference>
<evidence type="ECO:0000256" key="2">
    <source>
        <dbReference type="ARBA" id="ARBA00022670"/>
    </source>
</evidence>
<dbReference type="InterPro" id="IPR036875">
    <property type="entry name" value="Znf_CCHC_sf"/>
</dbReference>
<organism evidence="14 15">
    <name type="scientific">Rhizophagus clarus</name>
    <dbReference type="NCBI Taxonomy" id="94130"/>
    <lineage>
        <taxon>Eukaryota</taxon>
        <taxon>Fungi</taxon>
        <taxon>Fungi incertae sedis</taxon>
        <taxon>Mucoromycota</taxon>
        <taxon>Glomeromycotina</taxon>
        <taxon>Glomeromycetes</taxon>
        <taxon>Glomerales</taxon>
        <taxon>Glomeraceae</taxon>
        <taxon>Rhizophagus</taxon>
    </lineage>
</organism>
<dbReference type="GO" id="GO:0006508">
    <property type="term" value="P:proteolysis"/>
    <property type="evidence" value="ECO:0007669"/>
    <property type="project" value="UniProtKB-KW"/>
</dbReference>
<protein>
    <recommendedName>
        <fullName evidence="1">RNA-directed DNA polymerase</fullName>
        <ecNumber evidence="1">2.7.7.49</ecNumber>
    </recommendedName>
</protein>
<sequence length="1586" mass="187330">MEYFTERQMDYYNHQELHETQMIVKDKDCLSYEKCYPIREEVPRVFEKVWRILKKFESSIGEYNRITVIEVLNLLSIDSKERDDYNRPKIKKILDRIIESIRYNEQPSFKEKGLRQVLVVIARDCIENNKENEYKIEHKGGPINIKSYEALKTFKEILYLIDKEKETDEELPYRAKRLIIELVNEHIEYIGSRFSQDIILKIWNRVKETKQFSIEEENIEEDSKSSIKSYKLTEDAKKEMKEELIGMGYELDMSEIERLIRIHITKEIVLIEGFIDFYLNNRKLKDEELYHKCMNWLKGKIVLDDDNNINESAQNERGDNVSEYIRSEDSFEKLGLEEKVTKLLKRKKEIMGIASEEEIRKFLEWGYIESIIMDNDIVLEYRKLRMEGDPYDKDDSIVKEGLDRYIIDKEIRAMKRKEENEEEIELTTEYESSDEKYDLNEQEVEENDDNNIKNNINTLENYPSSNHSDLEIISSEELNSETESNSETSEDEINQELENFRRILRTPSPLRNMAINENQLKRMFETVVGLPVNALDNPLNPGQTLLEMVNTAGETSGGIIWPIFNGREDEDVNDWIIQFELAFLASRRNEGNNGEHKAAIAVNCLKGTALQWYLERKEAGAGNLVNWVDNDNDNDLKHRIKQKFTSEEVRRKKMLELRRMKQGINEEIGDFTEGLEPTIAYNVRIQNPGNLNEAIELAKRIEGARNGLLGKIIPEQNNSMENILQENTQKYKKPNPVKQQIEEPVTDDKMDELIKKFEKMEAHMLERENYRRSTRRNIPDRGFNGNENNSNRNRIYDRIRCFRCQRTGYYATKCSIGNNNRRVNIVEPCDDYEREYYDEYYDRKCYDNYYTEEINEEDEYEDDLYPVNTNSGYRNAPNRRLIGIGQKTNDNIVRQQETRTRKADQKRNMNDIDTNIGNPRRRDFTEEQRQKGLVNRRANNTCGNCFQKGHFTKECPNETVRRRYEKPEVDEERTQATRCDVLIEGKLVEALVDTGAGPSVMSNKLRKELEIPIRRKSNVIFKIANGNKIASLGIAEIEIKLDEGLIIPMRVEIIDSGKKDLILETDLLKYGIINLEEGILTMRIDDEEYEIPISFRNKNKEIKESSESENENNNEYESESESNSEYESEDNQELYEKEEEMYTELRRETLKRQILESEKEKIRKKLMIGEIDDQRKEVIEKMVNKYKEIFEYDGEKENRINYVKHEIKIKERQEPIMQKRYRETEEKGKFIKKEIEQILKLERIRPSKSPWTSPVILAKKKTGNYRFCVDYRKLNAVTITDAYPLPRIDELLERYRTAKWFTSLDLAAGFHQVEMAEEDKEKTAFIYSKGLYEYNVMPFGLKNAPGTFQRLMDEILGEYIGEFVVVYIDDIMIYSKSFEEHIEHLKKVLRKLKEKNIILKLKKCKFGERNIEFLGYIVGRDGLKLEEKKIEKIRNMERPRNVKEIRSFLGLCSYYRKFVKDFSKIAKPISNLKRLMEYPVLIQPDFNKKFILITDASGEGLGAVLGQRDENGKERVIAYASRSLTEAEINYAITDLECLAVVWAVQHFHKFLIERKFEIITDHAALKGLMNAKIPKGRKARWIMEL</sequence>
<name>A0A8H3MEQ6_9GLOM</name>
<dbReference type="Gene3D" id="3.10.10.10">
    <property type="entry name" value="HIV Type 1 Reverse Transcriptase, subunit A, domain 1"/>
    <property type="match status" value="1"/>
</dbReference>
<feature type="domain" description="CCHC-type" evidence="12">
    <location>
        <begin position="942"/>
        <end position="957"/>
    </location>
</feature>
<keyword evidence="9" id="KW-0863">Zinc-finger</keyword>
<feature type="coiled-coil region" evidence="10">
    <location>
        <begin position="1375"/>
        <end position="1402"/>
    </location>
</feature>
<dbReference type="Gene3D" id="3.30.70.270">
    <property type="match status" value="2"/>
</dbReference>
<feature type="compositionally biased region" description="Basic and acidic residues" evidence="11">
    <location>
        <begin position="897"/>
        <end position="910"/>
    </location>
</feature>
<dbReference type="PROSITE" id="PS50158">
    <property type="entry name" value="ZF_CCHC"/>
    <property type="match status" value="1"/>
</dbReference>